<protein>
    <recommendedName>
        <fullName evidence="12">Polygalacturonase</fullName>
    </recommendedName>
</protein>
<dbReference type="PROSITE" id="PS00502">
    <property type="entry name" value="POLYGALACTURONASE"/>
    <property type="match status" value="1"/>
</dbReference>
<dbReference type="InterPro" id="IPR006626">
    <property type="entry name" value="PbH1"/>
</dbReference>
<evidence type="ECO:0000256" key="7">
    <source>
        <dbReference type="ARBA" id="ARBA00023316"/>
    </source>
</evidence>
<keyword evidence="11" id="KW-1185">Reference proteome</keyword>
<dbReference type="AlphaFoldDB" id="A0ABD2V1D2"/>
<dbReference type="EMBL" id="JBJKTR010000003">
    <property type="protein sequence ID" value="KAL3374633.1"/>
    <property type="molecule type" value="Genomic_DNA"/>
</dbReference>
<gene>
    <name evidence="10" type="ORF">AABB24_006221</name>
</gene>
<evidence type="ECO:0000256" key="8">
    <source>
        <dbReference type="PROSITE-ProRule" id="PRU10052"/>
    </source>
</evidence>
<organism evidence="10 11">
    <name type="scientific">Solanum stoloniferum</name>
    <dbReference type="NCBI Taxonomy" id="62892"/>
    <lineage>
        <taxon>Eukaryota</taxon>
        <taxon>Viridiplantae</taxon>
        <taxon>Streptophyta</taxon>
        <taxon>Embryophyta</taxon>
        <taxon>Tracheophyta</taxon>
        <taxon>Spermatophyta</taxon>
        <taxon>Magnoliopsida</taxon>
        <taxon>eudicotyledons</taxon>
        <taxon>Gunneridae</taxon>
        <taxon>Pentapetalae</taxon>
        <taxon>asterids</taxon>
        <taxon>lamiids</taxon>
        <taxon>Solanales</taxon>
        <taxon>Solanaceae</taxon>
        <taxon>Solanoideae</taxon>
        <taxon>Solaneae</taxon>
        <taxon>Solanum</taxon>
    </lineage>
</organism>
<dbReference type="GO" id="GO:0004553">
    <property type="term" value="F:hydrolase activity, hydrolyzing O-glycosyl compounds"/>
    <property type="evidence" value="ECO:0007669"/>
    <property type="project" value="UniProtKB-ARBA"/>
</dbReference>
<keyword evidence="7" id="KW-0961">Cell wall biogenesis/degradation</keyword>
<name>A0ABD2V1D2_9SOLN</name>
<evidence type="ECO:0000313" key="10">
    <source>
        <dbReference type="EMBL" id="KAL3374633.1"/>
    </source>
</evidence>
<dbReference type="Pfam" id="PF00295">
    <property type="entry name" value="Glyco_hydro_28"/>
    <property type="match status" value="1"/>
</dbReference>
<dbReference type="Gene3D" id="2.160.20.10">
    <property type="entry name" value="Single-stranded right-handed beta-helix, Pectin lyase-like"/>
    <property type="match status" value="1"/>
</dbReference>
<comment type="subcellular location">
    <subcellularLocation>
        <location evidence="1">Secreted</location>
        <location evidence="1">Cell wall</location>
    </subcellularLocation>
</comment>
<evidence type="ECO:0000256" key="3">
    <source>
        <dbReference type="ARBA" id="ARBA00022512"/>
    </source>
</evidence>
<feature type="active site" evidence="8">
    <location>
        <position position="180"/>
    </location>
</feature>
<proteinExistence type="inferred from homology"/>
<evidence type="ECO:0000313" key="11">
    <source>
        <dbReference type="Proteomes" id="UP001627284"/>
    </source>
</evidence>
<evidence type="ECO:0000256" key="1">
    <source>
        <dbReference type="ARBA" id="ARBA00004191"/>
    </source>
</evidence>
<dbReference type="InterPro" id="IPR000743">
    <property type="entry name" value="Glyco_hydro_28"/>
</dbReference>
<keyword evidence="3" id="KW-0134">Cell wall</keyword>
<dbReference type="GO" id="GO:0071555">
    <property type="term" value="P:cell wall organization"/>
    <property type="evidence" value="ECO:0007669"/>
    <property type="project" value="UniProtKB-KW"/>
</dbReference>
<evidence type="ECO:0008006" key="12">
    <source>
        <dbReference type="Google" id="ProtNLM"/>
    </source>
</evidence>
<evidence type="ECO:0000256" key="4">
    <source>
        <dbReference type="ARBA" id="ARBA00022525"/>
    </source>
</evidence>
<sequence>MYVPAENTFLLHPIKLEGPCVSSGVIVEINGNITAPREPSRWRCYDNRCDKWIHFKHANGLTVRGNGTINGRGHKWWNVNDRLRPTALEISHSENISLTGLSFMDSPRMHIHFEKSKSARVTNITIDSPGESPNTDGIHVSGSRDVFIDYCRIGTGDDCISIVDGCSHLNISNIICGPGHGISIGSLGKHGSNDNVENIFVSDVLFVNSTNGARIKTWQGGKGHASNIVFERIWTQDSYNPIIIDQFYCDGEHCTEHDSAVQVSNVTFRHVHGTSQGEFAVKLGCSASIPCTGIVLEDIDIRSGYEDQAKAYTSNVQGIVMGLNIPQTHL</sequence>
<comment type="caution">
    <text evidence="10">The sequence shown here is derived from an EMBL/GenBank/DDBJ whole genome shotgun (WGS) entry which is preliminary data.</text>
</comment>
<keyword evidence="5 9" id="KW-0378">Hydrolase</keyword>
<evidence type="ECO:0000256" key="2">
    <source>
        <dbReference type="ARBA" id="ARBA00008834"/>
    </source>
</evidence>
<dbReference type="InterPro" id="IPR011050">
    <property type="entry name" value="Pectin_lyase_fold/virulence"/>
</dbReference>
<reference evidence="10 11" key="1">
    <citation type="submission" date="2024-05" db="EMBL/GenBank/DDBJ databases">
        <title>De novo assembly of an allotetraploid wild potato.</title>
        <authorList>
            <person name="Hosaka A.J."/>
        </authorList>
    </citation>
    <scope>NUCLEOTIDE SEQUENCE [LARGE SCALE GENOMIC DNA]</scope>
    <source>
        <tissue evidence="10">Young leaves</tissue>
    </source>
</reference>
<dbReference type="PANTHER" id="PTHR31375">
    <property type="match status" value="1"/>
</dbReference>
<keyword evidence="4" id="KW-0964">Secreted</keyword>
<evidence type="ECO:0000256" key="9">
    <source>
        <dbReference type="RuleBase" id="RU361169"/>
    </source>
</evidence>
<dbReference type="SUPFAM" id="SSF51126">
    <property type="entry name" value="Pectin lyase-like"/>
    <property type="match status" value="1"/>
</dbReference>
<accession>A0ABD2V1D2</accession>
<dbReference type="SMART" id="SM00710">
    <property type="entry name" value="PbH1"/>
    <property type="match status" value="6"/>
</dbReference>
<evidence type="ECO:0000256" key="5">
    <source>
        <dbReference type="ARBA" id="ARBA00022801"/>
    </source>
</evidence>
<comment type="similarity">
    <text evidence="2 9">Belongs to the glycosyl hydrolase 28 family.</text>
</comment>
<evidence type="ECO:0000256" key="6">
    <source>
        <dbReference type="ARBA" id="ARBA00023295"/>
    </source>
</evidence>
<dbReference type="InterPro" id="IPR012334">
    <property type="entry name" value="Pectin_lyas_fold"/>
</dbReference>
<dbReference type="Proteomes" id="UP001627284">
    <property type="component" value="Unassembled WGS sequence"/>
</dbReference>
<keyword evidence="6 9" id="KW-0326">Glycosidase</keyword>